<dbReference type="EC" id="3.1.7.11" evidence="4"/>
<reference evidence="4" key="1">
    <citation type="submission" date="2019-08" db="EMBL/GenBank/DDBJ databases">
        <title>Reference gene set and small RNA set construction with multiple tissues from Davidia involucrata Baill.</title>
        <authorList>
            <person name="Yang H."/>
            <person name="Zhou C."/>
            <person name="Li G."/>
            <person name="Wang J."/>
            <person name="Gao P."/>
            <person name="Wang M."/>
            <person name="Wang R."/>
            <person name="Zhao Y."/>
        </authorList>
    </citation>
    <scope>NUCLEOTIDE SEQUENCE</scope>
    <source>
        <tissue evidence="4">Mixed with DoveR01_LX</tissue>
    </source>
</reference>
<gene>
    <name evidence="4" type="ORF">Din_037896</name>
</gene>
<organism evidence="4">
    <name type="scientific">Davidia involucrata</name>
    <name type="common">Dove tree</name>
    <dbReference type="NCBI Taxonomy" id="16924"/>
    <lineage>
        <taxon>Eukaryota</taxon>
        <taxon>Viridiplantae</taxon>
        <taxon>Streptophyta</taxon>
        <taxon>Embryophyta</taxon>
        <taxon>Tracheophyta</taxon>
        <taxon>Spermatophyta</taxon>
        <taxon>Magnoliopsida</taxon>
        <taxon>eudicotyledons</taxon>
        <taxon>Gunneridae</taxon>
        <taxon>Pentapetalae</taxon>
        <taxon>asterids</taxon>
        <taxon>Cornales</taxon>
        <taxon>Nyssaceae</taxon>
        <taxon>Davidia</taxon>
    </lineage>
</organism>
<proteinExistence type="predicted"/>
<dbReference type="InterPro" id="IPR008949">
    <property type="entry name" value="Isoprenoid_synthase_dom_sf"/>
</dbReference>
<dbReference type="GO" id="GO:0016114">
    <property type="term" value="P:terpenoid biosynthetic process"/>
    <property type="evidence" value="ECO:0007669"/>
    <property type="project" value="InterPro"/>
</dbReference>
<evidence type="ECO:0000313" key="4">
    <source>
        <dbReference type="EMBL" id="MPA68455.1"/>
    </source>
</evidence>
<dbReference type="InterPro" id="IPR005630">
    <property type="entry name" value="Terpene_synthase_metal-bd"/>
</dbReference>
<dbReference type="PANTHER" id="PTHR31225:SF137">
    <property type="entry name" value="TERPENE SYNTHASE 11-RELATED"/>
    <property type="match status" value="1"/>
</dbReference>
<dbReference type="Pfam" id="PF03936">
    <property type="entry name" value="Terpene_synth_C"/>
    <property type="match status" value="1"/>
</dbReference>
<dbReference type="EMBL" id="GHES01037896">
    <property type="protein sequence ID" value="MPA68455.1"/>
    <property type="molecule type" value="Transcribed_RNA"/>
</dbReference>
<keyword evidence="2" id="KW-0460">Magnesium</keyword>
<dbReference type="PANTHER" id="PTHR31225">
    <property type="entry name" value="OS04G0344100 PROTEIN-RELATED"/>
    <property type="match status" value="1"/>
</dbReference>
<keyword evidence="4" id="KW-0378">Hydrolase</keyword>
<evidence type="ECO:0000256" key="1">
    <source>
        <dbReference type="ARBA" id="ARBA00022723"/>
    </source>
</evidence>
<feature type="domain" description="Terpene synthase metal-binding" evidence="3">
    <location>
        <begin position="2"/>
        <end position="80"/>
    </location>
</feature>
<evidence type="ECO:0000259" key="3">
    <source>
        <dbReference type="Pfam" id="PF03936"/>
    </source>
</evidence>
<dbReference type="GO" id="GO:0010333">
    <property type="term" value="F:terpene synthase activity"/>
    <property type="evidence" value="ECO:0007669"/>
    <property type="project" value="InterPro"/>
</dbReference>
<dbReference type="InterPro" id="IPR050148">
    <property type="entry name" value="Terpene_synthase-like"/>
</dbReference>
<dbReference type="GO" id="GO:0000287">
    <property type="term" value="F:magnesium ion binding"/>
    <property type="evidence" value="ECO:0007669"/>
    <property type="project" value="InterPro"/>
</dbReference>
<dbReference type="AlphaFoldDB" id="A0A5B7BIG7"/>
<name>A0A5B7BIG7_DAVIN</name>
<protein>
    <submittedName>
        <fullName evidence="4">Putative geraniol synthase</fullName>
        <ecNumber evidence="4">3.1.7.11</ecNumber>
    </submittedName>
</protein>
<dbReference type="GO" id="GO:0016787">
    <property type="term" value="F:hydrolase activity"/>
    <property type="evidence" value="ECO:0007669"/>
    <property type="project" value="UniProtKB-KW"/>
</dbReference>
<accession>A0A5B7BIG7</accession>
<evidence type="ECO:0000256" key="2">
    <source>
        <dbReference type="ARBA" id="ARBA00022842"/>
    </source>
</evidence>
<keyword evidence="1" id="KW-0479">Metal-binding</keyword>
<dbReference type="Gene3D" id="1.10.600.10">
    <property type="entry name" value="Farnesyl Diphosphate Synthase"/>
    <property type="match status" value="1"/>
</dbReference>
<dbReference type="SUPFAM" id="SSF48576">
    <property type="entry name" value="Terpenoid synthases"/>
    <property type="match status" value="1"/>
</dbReference>
<sequence>MVESFQAEANWYNSGYVPSLEEYIENGVTTAGTYMALVHLFFLIGQGITEETVGLLDPYPNFFSSSGTILRLWDDLGTAMVSTKILTFTCPSYISFLLAWGAAENLT</sequence>